<dbReference type="InterPro" id="IPR050639">
    <property type="entry name" value="SSR_resolvase"/>
</dbReference>
<dbReference type="InterPro" id="IPR006119">
    <property type="entry name" value="Resolv_N"/>
</dbReference>
<evidence type="ECO:0000256" key="1">
    <source>
        <dbReference type="SAM" id="Coils"/>
    </source>
</evidence>
<dbReference type="GO" id="GO:0003677">
    <property type="term" value="F:DNA binding"/>
    <property type="evidence" value="ECO:0007669"/>
    <property type="project" value="InterPro"/>
</dbReference>
<dbReference type="GO" id="GO:0000150">
    <property type="term" value="F:DNA strand exchange activity"/>
    <property type="evidence" value="ECO:0007669"/>
    <property type="project" value="InterPro"/>
</dbReference>
<dbReference type="EMBL" id="ACFY01000113">
    <property type="protein sequence ID" value="EEG93169.1"/>
    <property type="molecule type" value="Genomic_DNA"/>
</dbReference>
<organism evidence="4 5">
    <name type="scientific">Roseburia inulinivorans DSM 16841</name>
    <dbReference type="NCBI Taxonomy" id="622312"/>
    <lineage>
        <taxon>Bacteria</taxon>
        <taxon>Bacillati</taxon>
        <taxon>Bacillota</taxon>
        <taxon>Clostridia</taxon>
        <taxon>Lachnospirales</taxon>
        <taxon>Lachnospiraceae</taxon>
        <taxon>Roseburia</taxon>
    </lineage>
</organism>
<dbReference type="eggNOG" id="COG1961">
    <property type="taxonomic scope" value="Bacteria"/>
</dbReference>
<keyword evidence="1" id="KW-0175">Coiled coil</keyword>
<dbReference type="PANTHER" id="PTHR30461:SF23">
    <property type="entry name" value="DNA RECOMBINASE-RELATED"/>
    <property type="match status" value="1"/>
</dbReference>
<comment type="caution">
    <text evidence="4">The sequence shown here is derived from an EMBL/GenBank/DDBJ whole genome shotgun (WGS) entry which is preliminary data.</text>
</comment>
<evidence type="ECO:0000313" key="4">
    <source>
        <dbReference type="EMBL" id="EEG93169.1"/>
    </source>
</evidence>
<dbReference type="Pfam" id="PF00239">
    <property type="entry name" value="Resolvase"/>
    <property type="match status" value="1"/>
</dbReference>
<protein>
    <submittedName>
        <fullName evidence="4">Resolvase, N-terminal domain protein</fullName>
    </submittedName>
</protein>
<dbReference type="InterPro" id="IPR011109">
    <property type="entry name" value="DNA_bind_recombinase_dom"/>
</dbReference>
<dbReference type="InterPro" id="IPR038109">
    <property type="entry name" value="DNA_bind_recomb_sf"/>
</dbReference>
<dbReference type="PROSITE" id="PS51736">
    <property type="entry name" value="RECOMBINASES_3"/>
    <property type="match status" value="1"/>
</dbReference>
<feature type="domain" description="Recombinase" evidence="3">
    <location>
        <begin position="168"/>
        <end position="322"/>
    </location>
</feature>
<dbReference type="Gene3D" id="3.40.50.1390">
    <property type="entry name" value="Resolvase, N-terminal catalytic domain"/>
    <property type="match status" value="1"/>
</dbReference>
<dbReference type="InterPro" id="IPR036162">
    <property type="entry name" value="Resolvase-like_N_sf"/>
</dbReference>
<reference evidence="4 5" key="1">
    <citation type="submission" date="2009-02" db="EMBL/GenBank/DDBJ databases">
        <authorList>
            <person name="Fulton L."/>
            <person name="Clifton S."/>
            <person name="Fulton B."/>
            <person name="Xu J."/>
            <person name="Minx P."/>
            <person name="Pepin K.H."/>
            <person name="Johnson M."/>
            <person name="Bhonagiri V."/>
            <person name="Nash W.E."/>
            <person name="Mardis E.R."/>
            <person name="Wilson R.K."/>
        </authorList>
    </citation>
    <scope>NUCLEOTIDE SEQUENCE [LARGE SCALE GENOMIC DNA]</scope>
    <source>
        <strain evidence="4 5">DSM 16841</strain>
    </source>
</reference>
<dbReference type="Pfam" id="PF07508">
    <property type="entry name" value="Recombinase"/>
    <property type="match status" value="1"/>
</dbReference>
<dbReference type="Pfam" id="PF13408">
    <property type="entry name" value="Zn_ribbon_recom"/>
    <property type="match status" value="1"/>
</dbReference>
<reference evidence="4 5" key="2">
    <citation type="submission" date="2009-03" db="EMBL/GenBank/DDBJ databases">
        <title>Draft genome sequence of Roseburia inulinivorans (DSM 16841).</title>
        <authorList>
            <person name="Sudarsanam P."/>
            <person name="Ley R."/>
            <person name="Guruge J."/>
            <person name="Turnbaugh P.J."/>
            <person name="Mahowald M."/>
            <person name="Liep D."/>
            <person name="Gordon J."/>
        </authorList>
    </citation>
    <scope>NUCLEOTIDE SEQUENCE [LARGE SCALE GENOMIC DNA]</scope>
    <source>
        <strain evidence="4 5">DSM 16841</strain>
    </source>
</reference>
<sequence>MVAPFQQGKEPNMEFIREDCIYARQSVDRKDSISIESQIDFCKYELKGGSCRVFKDKGYSGKNTDRPEFQKLLGEIRKGKVRRVIVYKLDRISRSILDFATMMELFQEYDVEFVSSTEKFDTSTPMGRAMLNICIVFAQLERETIQKRVTDAYYSRCLKGFHMSGQAPYGYQLEPTVVEGIRTKKMVADPVAADHVRLMFEMYAEPETSFGDITRYFEEHDIKIYGKSMFRTFLSQLLRNPVYAQADLELYEFFKSQGAAIVNDASDFAGTNGCYLYQGRDVKEDKDRCLKDQILVIAPHEALISSDTWLKCRKKLMANTTFQQGRKPKNTWLAGKIKCGHCGYALKATHVPNSTGYFRCTKRTENKGCPGCGKIRKEEFEQFIFSAMQEKFKDFQILHGREEKVNPKLTTYQVELAQVEAEIEKLLDTLTGANATLLAYANKKIEELDTRRQTISKAIAELSVETISPQQIKKLSYYLDNWDSIDFDDKRKAADGLISTIKATSDRVQIEWKI</sequence>
<accession>C0FW05</accession>
<evidence type="ECO:0000259" key="2">
    <source>
        <dbReference type="PROSITE" id="PS51736"/>
    </source>
</evidence>
<dbReference type="Proteomes" id="UP000003561">
    <property type="component" value="Unassembled WGS sequence"/>
</dbReference>
<dbReference type="AlphaFoldDB" id="C0FW05"/>
<dbReference type="PROSITE" id="PS51737">
    <property type="entry name" value="RECOMBINASE_DNA_BIND"/>
    <property type="match status" value="1"/>
</dbReference>
<feature type="coiled-coil region" evidence="1">
    <location>
        <begin position="409"/>
        <end position="465"/>
    </location>
</feature>
<dbReference type="InterPro" id="IPR025827">
    <property type="entry name" value="Zn_ribbon_recom_dom"/>
</dbReference>
<dbReference type="SMART" id="SM00857">
    <property type="entry name" value="Resolvase"/>
    <property type="match status" value="1"/>
</dbReference>
<name>C0FW05_9FIRM</name>
<proteinExistence type="predicted"/>
<evidence type="ECO:0000259" key="3">
    <source>
        <dbReference type="PROSITE" id="PS51737"/>
    </source>
</evidence>
<dbReference type="CDD" id="cd03768">
    <property type="entry name" value="SR_ResInv"/>
    <property type="match status" value="1"/>
</dbReference>
<evidence type="ECO:0000313" key="5">
    <source>
        <dbReference type="Proteomes" id="UP000003561"/>
    </source>
</evidence>
<dbReference type="Gene3D" id="3.90.1750.20">
    <property type="entry name" value="Putative Large Serine Recombinase, Chain B, Domain 2"/>
    <property type="match status" value="1"/>
</dbReference>
<dbReference type="SUPFAM" id="SSF53041">
    <property type="entry name" value="Resolvase-like"/>
    <property type="match status" value="1"/>
</dbReference>
<dbReference type="PANTHER" id="PTHR30461">
    <property type="entry name" value="DNA-INVERTASE FROM LAMBDOID PROPHAGE"/>
    <property type="match status" value="1"/>
</dbReference>
<gene>
    <name evidence="4" type="ORF">ROSEINA2194_02931</name>
</gene>
<feature type="domain" description="Resolvase/invertase-type recombinase catalytic" evidence="2">
    <location>
        <begin position="18"/>
        <end position="160"/>
    </location>
</feature>